<dbReference type="AlphaFoldDB" id="A0A537JF10"/>
<feature type="chain" id="PRO_5022180526" evidence="1">
    <location>
        <begin position="28"/>
        <end position="212"/>
    </location>
</feature>
<evidence type="ECO:0000313" key="2">
    <source>
        <dbReference type="EMBL" id="TMI81686.1"/>
    </source>
</evidence>
<proteinExistence type="predicted"/>
<keyword evidence="1" id="KW-0732">Signal</keyword>
<reference evidence="2 3" key="1">
    <citation type="journal article" date="2019" name="Nat. Microbiol.">
        <title>Mediterranean grassland soil C-N compound turnover is dependent on rainfall and depth, and is mediated by genomically divergent microorganisms.</title>
        <authorList>
            <person name="Diamond S."/>
            <person name="Andeer P.F."/>
            <person name="Li Z."/>
            <person name="Crits-Christoph A."/>
            <person name="Burstein D."/>
            <person name="Anantharaman K."/>
            <person name="Lane K.R."/>
            <person name="Thomas B.C."/>
            <person name="Pan C."/>
            <person name="Northen T.R."/>
            <person name="Banfield J.F."/>
        </authorList>
    </citation>
    <scope>NUCLEOTIDE SEQUENCE [LARGE SCALE GENOMIC DNA]</scope>
    <source>
        <strain evidence="2">NP_6</strain>
    </source>
</reference>
<accession>A0A537JF10</accession>
<gene>
    <name evidence="2" type="ORF">E6H03_06690</name>
</gene>
<sequence length="212" mass="21640">MRRFVCCLGALGLLVGSGLALPGVASATNCDPLTAGGVVLGYSISESTSFQVSTVNPESFACILPSTLSLAPDLFDLYNGPVANGIVSDNVIISVGPNQPNTVSLVSDPSTIEGGLSSLATNPNNKVVEQPCPNNTTGQECDFAILTLRDSFGNGVATLAVLSDTPTQFGGIPEGSGPSLTQVVPEPSTGLLLGAALPALLGIRRRSKRMRP</sequence>
<dbReference type="EMBL" id="VBAN01000196">
    <property type="protein sequence ID" value="TMI81686.1"/>
    <property type="molecule type" value="Genomic_DNA"/>
</dbReference>
<evidence type="ECO:0000256" key="1">
    <source>
        <dbReference type="SAM" id="SignalP"/>
    </source>
</evidence>
<evidence type="ECO:0000313" key="3">
    <source>
        <dbReference type="Proteomes" id="UP000318093"/>
    </source>
</evidence>
<feature type="signal peptide" evidence="1">
    <location>
        <begin position="1"/>
        <end position="27"/>
    </location>
</feature>
<name>A0A537JF10_9BACT</name>
<protein>
    <submittedName>
        <fullName evidence="2">PEP-CTERM sorting domain-containing protein</fullName>
    </submittedName>
</protein>
<comment type="caution">
    <text evidence="2">The sequence shown here is derived from an EMBL/GenBank/DDBJ whole genome shotgun (WGS) entry which is preliminary data.</text>
</comment>
<organism evidence="2 3">
    <name type="scientific">Candidatus Segetimicrobium genomatis</name>
    <dbReference type="NCBI Taxonomy" id="2569760"/>
    <lineage>
        <taxon>Bacteria</taxon>
        <taxon>Bacillati</taxon>
        <taxon>Candidatus Sysuimicrobiota</taxon>
        <taxon>Candidatus Sysuimicrobiia</taxon>
        <taxon>Candidatus Sysuimicrobiales</taxon>
        <taxon>Candidatus Segetimicrobiaceae</taxon>
        <taxon>Candidatus Segetimicrobium</taxon>
    </lineage>
</organism>
<dbReference type="Proteomes" id="UP000318093">
    <property type="component" value="Unassembled WGS sequence"/>
</dbReference>
<dbReference type="NCBIfam" id="TIGR02595">
    <property type="entry name" value="PEP_CTERM"/>
    <property type="match status" value="1"/>
</dbReference>
<dbReference type="InterPro" id="IPR013424">
    <property type="entry name" value="Ice-binding_C"/>
</dbReference>